<keyword evidence="4" id="KW-1185">Reference proteome</keyword>
<proteinExistence type="predicted"/>
<dbReference type="InParanoid" id="B7FR69"/>
<dbReference type="GO" id="GO:0031151">
    <property type="term" value="F:histone H3K79 methyltransferase activity"/>
    <property type="evidence" value="ECO:0007669"/>
    <property type="project" value="InterPro"/>
</dbReference>
<reference evidence="3 4" key="1">
    <citation type="journal article" date="2008" name="Nature">
        <title>The Phaeodactylum genome reveals the evolutionary history of diatom genomes.</title>
        <authorList>
            <person name="Bowler C."/>
            <person name="Allen A.E."/>
            <person name="Badger J.H."/>
            <person name="Grimwood J."/>
            <person name="Jabbari K."/>
            <person name="Kuo A."/>
            <person name="Maheswari U."/>
            <person name="Martens C."/>
            <person name="Maumus F."/>
            <person name="Otillar R.P."/>
            <person name="Rayko E."/>
            <person name="Salamov A."/>
            <person name="Vandepoele K."/>
            <person name="Beszteri B."/>
            <person name="Gruber A."/>
            <person name="Heijde M."/>
            <person name="Katinka M."/>
            <person name="Mock T."/>
            <person name="Valentin K."/>
            <person name="Verret F."/>
            <person name="Berges J.A."/>
            <person name="Brownlee C."/>
            <person name="Cadoret J.P."/>
            <person name="Chiovitti A."/>
            <person name="Choi C.J."/>
            <person name="Coesel S."/>
            <person name="De Martino A."/>
            <person name="Detter J.C."/>
            <person name="Durkin C."/>
            <person name="Falciatore A."/>
            <person name="Fournet J."/>
            <person name="Haruta M."/>
            <person name="Huysman M.J."/>
            <person name="Jenkins B.D."/>
            <person name="Jiroutova K."/>
            <person name="Jorgensen R.E."/>
            <person name="Joubert Y."/>
            <person name="Kaplan A."/>
            <person name="Kroger N."/>
            <person name="Kroth P.G."/>
            <person name="La Roche J."/>
            <person name="Lindquist E."/>
            <person name="Lommer M."/>
            <person name="Martin-Jezequel V."/>
            <person name="Lopez P.J."/>
            <person name="Lucas S."/>
            <person name="Mangogna M."/>
            <person name="McGinnis K."/>
            <person name="Medlin L.K."/>
            <person name="Montsant A."/>
            <person name="Oudot-Le Secq M.P."/>
            <person name="Napoli C."/>
            <person name="Obornik M."/>
            <person name="Parker M.S."/>
            <person name="Petit J.L."/>
            <person name="Porcel B.M."/>
            <person name="Poulsen N."/>
            <person name="Robison M."/>
            <person name="Rychlewski L."/>
            <person name="Rynearson T.A."/>
            <person name="Schmutz J."/>
            <person name="Shapiro H."/>
            <person name="Siaut M."/>
            <person name="Stanley M."/>
            <person name="Sussman M.R."/>
            <person name="Taylor A.R."/>
            <person name="Vardi A."/>
            <person name="von Dassow P."/>
            <person name="Vyverman W."/>
            <person name="Willis A."/>
            <person name="Wyrwicz L.S."/>
            <person name="Rokhsar D.S."/>
            <person name="Weissenbach J."/>
            <person name="Armbrust E.V."/>
            <person name="Green B.R."/>
            <person name="Van de Peer Y."/>
            <person name="Grigoriev I.V."/>
        </authorList>
    </citation>
    <scope>NUCLEOTIDE SEQUENCE [LARGE SCALE GENOMIC DNA]</scope>
    <source>
        <strain evidence="3 4">CCAP 1055/1</strain>
    </source>
</reference>
<gene>
    <name evidence="3" type="ORF">PHATRDRAFT_43269</name>
</gene>
<feature type="region of interest" description="Disordered" evidence="1">
    <location>
        <begin position="363"/>
        <end position="400"/>
    </location>
</feature>
<protein>
    <recommendedName>
        <fullName evidence="2">DOT1 domain-containing protein</fullName>
    </recommendedName>
</protein>
<dbReference type="InterPro" id="IPR029063">
    <property type="entry name" value="SAM-dependent_MTases_sf"/>
</dbReference>
<dbReference type="GeneID" id="7196978"/>
<dbReference type="InterPro" id="IPR025789">
    <property type="entry name" value="DOT1_dom"/>
</dbReference>
<dbReference type="AlphaFoldDB" id="B7FR69"/>
<sequence length="400" mass="44305">MAGKRAKLSPEPLKPAESKASTPVKGLPYSGNGNPRARESQKQRNVAEAERFDKHIVTPSATVRSTNKAESSGTNTPTPTSFRDAKRSLFPQDSPLIPAVPVTPSRRSPCRKQSAAKKKLMFGRLVTEITVAENVKQVYGIIRKLTGSIGGNGSHGPIYGELTMGSMQKMINLMKEYTNFSSSSRFIDVGSGIGKPNLHVAQDPGVDFSYGIEVEHDRWLLGYSCLKAVFEAAANQAPGLTDDEQIHGKCIFEHADIRLARSFDPFTHVYMFSIGFPPSLWVELSEMWNRSSSSFLICYHGPRDIVQNYDFDVELIVQTPTSMHGSKEGHMGYIYHRKNSTSSGKEPLCDRLFSNAWASVKRGSESLQREVNATLERKMRPKVSTRSRRESDGSRVVGSE</sequence>
<feature type="domain" description="DOT1" evidence="2">
    <location>
        <begin position="158"/>
        <end position="215"/>
    </location>
</feature>
<feature type="compositionally biased region" description="Basic and acidic residues" evidence="1">
    <location>
        <begin position="36"/>
        <end position="56"/>
    </location>
</feature>
<evidence type="ECO:0000259" key="2">
    <source>
        <dbReference type="Pfam" id="PF08123"/>
    </source>
</evidence>
<dbReference type="OrthoDB" id="443402at2759"/>
<dbReference type="SUPFAM" id="SSF53335">
    <property type="entry name" value="S-adenosyl-L-methionine-dependent methyltransferases"/>
    <property type="match status" value="1"/>
</dbReference>
<feature type="region of interest" description="Disordered" evidence="1">
    <location>
        <begin position="1"/>
        <end position="114"/>
    </location>
</feature>
<dbReference type="PaxDb" id="2850-Phatr43269"/>
<dbReference type="RefSeq" id="XP_002177531.1">
    <property type="nucleotide sequence ID" value="XM_002177495.1"/>
</dbReference>
<evidence type="ECO:0000313" key="3">
    <source>
        <dbReference type="EMBL" id="EEC51994.1"/>
    </source>
</evidence>
<dbReference type="EMBL" id="CM000605">
    <property type="protein sequence ID" value="EEC51994.1"/>
    <property type="molecule type" value="Genomic_DNA"/>
</dbReference>
<dbReference type="eggNOG" id="ENOG502RZVU">
    <property type="taxonomic scope" value="Eukaryota"/>
</dbReference>
<accession>B7FR69</accession>
<feature type="compositionally biased region" description="Polar residues" evidence="1">
    <location>
        <begin position="59"/>
        <end position="81"/>
    </location>
</feature>
<evidence type="ECO:0000256" key="1">
    <source>
        <dbReference type="SAM" id="MobiDB-lite"/>
    </source>
</evidence>
<evidence type="ECO:0000313" key="4">
    <source>
        <dbReference type="Proteomes" id="UP000000759"/>
    </source>
</evidence>
<dbReference type="HOGENOM" id="CLU_689769_0_0_1"/>
<dbReference type="KEGG" id="pti:PHATRDRAFT_43269"/>
<reference evidence="4" key="2">
    <citation type="submission" date="2008-08" db="EMBL/GenBank/DDBJ databases">
        <authorList>
            <consortium name="Diatom Consortium"/>
            <person name="Grigoriev I."/>
            <person name="Grimwood J."/>
            <person name="Kuo A."/>
            <person name="Otillar R.P."/>
            <person name="Salamov A."/>
            <person name="Detter J.C."/>
            <person name="Lindquist E."/>
            <person name="Shapiro H."/>
            <person name="Lucas S."/>
            <person name="Glavina del Rio T."/>
            <person name="Pitluck S."/>
            <person name="Rokhsar D."/>
            <person name="Bowler C."/>
        </authorList>
    </citation>
    <scope>GENOME REANNOTATION</scope>
    <source>
        <strain evidence="4">CCAP 1055/1</strain>
    </source>
</reference>
<name>B7FR69_PHATC</name>
<dbReference type="Pfam" id="PF08123">
    <property type="entry name" value="DOT1"/>
    <property type="match status" value="1"/>
</dbReference>
<dbReference type="Proteomes" id="UP000000759">
    <property type="component" value="Chromosome 1"/>
</dbReference>
<organism evidence="3 4">
    <name type="scientific">Phaeodactylum tricornutum (strain CCAP 1055/1)</name>
    <dbReference type="NCBI Taxonomy" id="556484"/>
    <lineage>
        <taxon>Eukaryota</taxon>
        <taxon>Sar</taxon>
        <taxon>Stramenopiles</taxon>
        <taxon>Ochrophyta</taxon>
        <taxon>Bacillariophyta</taxon>
        <taxon>Bacillariophyceae</taxon>
        <taxon>Bacillariophycidae</taxon>
        <taxon>Naviculales</taxon>
        <taxon>Phaeodactylaceae</taxon>
        <taxon>Phaeodactylum</taxon>
    </lineage>
</organism>
<dbReference type="Gene3D" id="3.40.50.150">
    <property type="entry name" value="Vaccinia Virus protein VP39"/>
    <property type="match status" value="1"/>
</dbReference>